<accession>A0A8S5R9Y4</accession>
<dbReference type="EMBL" id="BK015847">
    <property type="protein sequence ID" value="DAE27971.1"/>
    <property type="molecule type" value="Genomic_DNA"/>
</dbReference>
<sequence length="76" mass="8166">MTQRPIIYTYGDGTKRRRINLLAGDGKLLTNDGGVTTYTCVDVDTTDGWAEIDAPGEEISDTEALRIITGGATDDT</sequence>
<proteinExistence type="predicted"/>
<reference evidence="1" key="1">
    <citation type="journal article" date="2021" name="Proc. Natl. Acad. Sci. U.S.A.">
        <title>A Catalog of Tens of Thousands of Viruses from Human Metagenomes Reveals Hidden Associations with Chronic Diseases.</title>
        <authorList>
            <person name="Tisza M.J."/>
            <person name="Buck C.B."/>
        </authorList>
    </citation>
    <scope>NUCLEOTIDE SEQUENCE</scope>
    <source>
        <strain evidence="1">Ctvxh7</strain>
    </source>
</reference>
<organism evidence="1">
    <name type="scientific">Siphoviridae sp. ctvxh7</name>
    <dbReference type="NCBI Taxonomy" id="2827283"/>
    <lineage>
        <taxon>Viruses</taxon>
        <taxon>Duplodnaviria</taxon>
        <taxon>Heunggongvirae</taxon>
        <taxon>Uroviricota</taxon>
        <taxon>Caudoviricetes</taxon>
    </lineage>
</organism>
<evidence type="ECO:0000313" key="1">
    <source>
        <dbReference type="EMBL" id="DAE27971.1"/>
    </source>
</evidence>
<protein>
    <submittedName>
        <fullName evidence="1">Uncharacterized protein</fullName>
    </submittedName>
</protein>
<name>A0A8S5R9Y4_9CAUD</name>